<feature type="domain" description="Winged helix-turn-helix" evidence="1">
    <location>
        <begin position="21"/>
        <end position="87"/>
    </location>
</feature>
<evidence type="ECO:0000313" key="2">
    <source>
        <dbReference type="EMBL" id="TEU29234.1"/>
    </source>
</evidence>
<sequence>MQPLLKFPKTVDVSNLTQDAQKQHVLKYLQQNPATGLNRFEADALLNVCHLAARIKTLRNEGYSIISVAEIAPDLHGRRHKGIARYFWQACQQDQMAKAA</sequence>
<evidence type="ECO:0000313" key="3">
    <source>
        <dbReference type="Proteomes" id="UP000297834"/>
    </source>
</evidence>
<dbReference type="AlphaFoldDB" id="A0A4Y7XDG4"/>
<evidence type="ECO:0000259" key="1">
    <source>
        <dbReference type="Pfam" id="PF14090"/>
    </source>
</evidence>
<dbReference type="EMBL" id="SNTY01000014">
    <property type="protein sequence ID" value="TEU29234.1"/>
    <property type="molecule type" value="Genomic_DNA"/>
</dbReference>
<reference evidence="2 3" key="1">
    <citation type="submission" date="2019-03" db="EMBL/GenBank/DDBJ databases">
        <title>Alkanindiges illinoisensis: a potential pathogenic isolated from ascites of a gastric cancer patient with abdominal metastasis.</title>
        <authorList>
            <person name="Hu X."/>
            <person name="Yang B."/>
            <person name="Yan X."/>
            <person name="Lin L."/>
            <person name="Zhao H."/>
            <person name="Zhou F."/>
            <person name="Su B."/>
            <person name="Chen J."/>
            <person name="Rui Y."/>
            <person name="Wang Q."/>
            <person name="Zheng L."/>
        </authorList>
    </citation>
    <scope>NUCLEOTIDE SEQUENCE [LARGE SCALE GENOMIC DNA]</scope>
    <source>
        <strain evidence="2 3">NFYY 23406</strain>
    </source>
</reference>
<name>A0A4Y7XDG4_9GAMM</name>
<organism evidence="2 3">
    <name type="scientific">Alkanindiges illinoisensis</name>
    <dbReference type="NCBI Taxonomy" id="197183"/>
    <lineage>
        <taxon>Bacteria</taxon>
        <taxon>Pseudomonadati</taxon>
        <taxon>Pseudomonadota</taxon>
        <taxon>Gammaproteobacteria</taxon>
        <taxon>Moraxellales</taxon>
        <taxon>Moraxellaceae</taxon>
        <taxon>Alkanindiges</taxon>
    </lineage>
</organism>
<proteinExistence type="predicted"/>
<dbReference type="Proteomes" id="UP000297834">
    <property type="component" value="Unassembled WGS sequence"/>
</dbReference>
<protein>
    <recommendedName>
        <fullName evidence="1">Winged helix-turn-helix domain-containing protein</fullName>
    </recommendedName>
</protein>
<accession>A0A4Y7XDG4</accession>
<dbReference type="RefSeq" id="WP_134243686.1">
    <property type="nucleotide sequence ID" value="NZ_SNTY01000014.1"/>
</dbReference>
<gene>
    <name evidence="2" type="ORF">E2B99_03980</name>
</gene>
<keyword evidence="3" id="KW-1185">Reference proteome</keyword>
<dbReference type="Pfam" id="PF14090">
    <property type="entry name" value="HTH_39"/>
    <property type="match status" value="1"/>
</dbReference>
<dbReference type="OrthoDB" id="5573465at2"/>
<comment type="caution">
    <text evidence="2">The sequence shown here is derived from an EMBL/GenBank/DDBJ whole genome shotgun (WGS) entry which is preliminary data.</text>
</comment>
<dbReference type="InterPro" id="IPR055245">
    <property type="entry name" value="HTH_proteobacteria"/>
</dbReference>